<dbReference type="InterPro" id="IPR007319">
    <property type="entry name" value="WDR36/Utp21_C"/>
</dbReference>
<name>A0A914QDD7_9BILA</name>
<dbReference type="PANTHER" id="PTHR22840">
    <property type="entry name" value="WD REPEAT-CONTAINING PROTEIN 36"/>
    <property type="match status" value="1"/>
</dbReference>
<sequence length="108" mass="12252">MSLSSIDFQIRSLPSSALVPFLNVLIMAFGTRDNLDLVQSYLITFLRIHRENLWSMGEDDDGEEIISITDTLDIIKKVVQDSLQILKLDVNQNMSVLQWIKAAVVQIC</sequence>
<dbReference type="Pfam" id="PF04192">
    <property type="entry name" value="Utp21"/>
    <property type="match status" value="1"/>
</dbReference>
<reference evidence="3" key="1">
    <citation type="submission" date="2022-11" db="UniProtKB">
        <authorList>
            <consortium name="WormBaseParasite"/>
        </authorList>
    </citation>
    <scope>IDENTIFICATION</scope>
</reference>
<evidence type="ECO:0000313" key="2">
    <source>
        <dbReference type="Proteomes" id="UP000887578"/>
    </source>
</evidence>
<protein>
    <submittedName>
        <fullName evidence="3">Small-subunit processome Utp21 domain-containing protein</fullName>
    </submittedName>
</protein>
<dbReference type="AlphaFoldDB" id="A0A914QDD7"/>
<evidence type="ECO:0000259" key="1">
    <source>
        <dbReference type="Pfam" id="PF04192"/>
    </source>
</evidence>
<dbReference type="GO" id="GO:0006364">
    <property type="term" value="P:rRNA processing"/>
    <property type="evidence" value="ECO:0007669"/>
    <property type="project" value="InterPro"/>
</dbReference>
<dbReference type="GO" id="GO:0034388">
    <property type="term" value="C:Pwp2p-containing subcomplex of 90S preribosome"/>
    <property type="evidence" value="ECO:0007669"/>
    <property type="project" value="TreeGrafter"/>
</dbReference>
<dbReference type="WBParaSite" id="PDA_v2.g29308.t1">
    <property type="protein sequence ID" value="PDA_v2.g29308.t1"/>
    <property type="gene ID" value="PDA_v2.g29308"/>
</dbReference>
<dbReference type="PANTHER" id="PTHR22840:SF12">
    <property type="entry name" value="WD REPEAT-CONTAINING PROTEIN 36"/>
    <property type="match status" value="1"/>
</dbReference>
<keyword evidence="2" id="KW-1185">Reference proteome</keyword>
<evidence type="ECO:0000313" key="3">
    <source>
        <dbReference type="WBParaSite" id="PDA_v2.g29308.t1"/>
    </source>
</evidence>
<proteinExistence type="predicted"/>
<feature type="domain" description="WDR36/Utp21 C-terminal" evidence="1">
    <location>
        <begin position="1"/>
        <end position="101"/>
    </location>
</feature>
<dbReference type="GO" id="GO:0032040">
    <property type="term" value="C:small-subunit processome"/>
    <property type="evidence" value="ECO:0007669"/>
    <property type="project" value="InterPro"/>
</dbReference>
<organism evidence="2 3">
    <name type="scientific">Panagrolaimus davidi</name>
    <dbReference type="NCBI Taxonomy" id="227884"/>
    <lineage>
        <taxon>Eukaryota</taxon>
        <taxon>Metazoa</taxon>
        <taxon>Ecdysozoa</taxon>
        <taxon>Nematoda</taxon>
        <taxon>Chromadorea</taxon>
        <taxon>Rhabditida</taxon>
        <taxon>Tylenchina</taxon>
        <taxon>Panagrolaimomorpha</taxon>
        <taxon>Panagrolaimoidea</taxon>
        <taxon>Panagrolaimidae</taxon>
        <taxon>Panagrolaimus</taxon>
    </lineage>
</organism>
<accession>A0A914QDD7</accession>
<dbReference type="Proteomes" id="UP000887578">
    <property type="component" value="Unplaced"/>
</dbReference>